<dbReference type="Proteomes" id="UP000199470">
    <property type="component" value="Unassembled WGS sequence"/>
</dbReference>
<evidence type="ECO:0000259" key="6">
    <source>
        <dbReference type="Pfam" id="PF00425"/>
    </source>
</evidence>
<proteinExistence type="inferred from homology"/>
<evidence type="ECO:0000256" key="2">
    <source>
        <dbReference type="ARBA" id="ARBA00005297"/>
    </source>
</evidence>
<evidence type="ECO:0000256" key="5">
    <source>
        <dbReference type="ARBA" id="ARBA00041564"/>
    </source>
</evidence>
<feature type="domain" description="Chorismate-utilising enzyme C-terminal" evidence="6">
    <location>
        <begin position="132"/>
        <end position="386"/>
    </location>
</feature>
<dbReference type="OrthoDB" id="9806579at2"/>
<keyword evidence="8" id="KW-1185">Reference proteome</keyword>
<dbReference type="STRING" id="758825.SAMN02982985_04277"/>
<dbReference type="GO" id="GO:0008909">
    <property type="term" value="F:isochorismate synthase activity"/>
    <property type="evidence" value="ECO:0007669"/>
    <property type="project" value="UniProtKB-EC"/>
</dbReference>
<dbReference type="Pfam" id="PF00425">
    <property type="entry name" value="Chorismate_bind"/>
    <property type="match status" value="1"/>
</dbReference>
<reference evidence="7 8" key="1">
    <citation type="submission" date="2016-10" db="EMBL/GenBank/DDBJ databases">
        <authorList>
            <person name="de Groot N.N."/>
        </authorList>
    </citation>
    <scope>NUCLEOTIDE SEQUENCE [LARGE SCALE GENOMIC DNA]</scope>
    <source>
        <strain evidence="7 8">ATCC 43154</strain>
    </source>
</reference>
<name>A0A1I4RDP9_9BURK</name>
<keyword evidence="4" id="KW-0413">Isomerase</keyword>
<evidence type="ECO:0000256" key="3">
    <source>
        <dbReference type="ARBA" id="ARBA00012824"/>
    </source>
</evidence>
<dbReference type="Gene3D" id="3.60.120.10">
    <property type="entry name" value="Anthranilate synthase"/>
    <property type="match status" value="1"/>
</dbReference>
<dbReference type="EMBL" id="FOTW01000022">
    <property type="protein sequence ID" value="SFM50335.1"/>
    <property type="molecule type" value="Genomic_DNA"/>
</dbReference>
<dbReference type="RefSeq" id="WP_093389744.1">
    <property type="nucleotide sequence ID" value="NZ_FOTW01000022.1"/>
</dbReference>
<gene>
    <name evidence="7" type="ORF">SAMN02982985_04277</name>
</gene>
<dbReference type="GO" id="GO:0009697">
    <property type="term" value="P:salicylic acid biosynthetic process"/>
    <property type="evidence" value="ECO:0007669"/>
    <property type="project" value="TreeGrafter"/>
</dbReference>
<evidence type="ECO:0000313" key="7">
    <source>
        <dbReference type="EMBL" id="SFM50335.1"/>
    </source>
</evidence>
<evidence type="ECO:0000313" key="8">
    <source>
        <dbReference type="Proteomes" id="UP000199470"/>
    </source>
</evidence>
<sequence length="427" mass="45844">MTISVPSGEEGRLSAQATMQFLSAHRCVRAEGVAERICLPVDADGQGDARFQRAVAEALQHARNRGVAKPIAMGAIPFDLSQPVYLTIPHRYEMSTRETLAAMDALDAQSAPSRPTAPMPALLSAHSVPEAARFKQAVQQVVANFQFSDIRKAVLSRMLELELAAPVDAAQVFARLMAQNSSGYHFRLPLADGAELVGASPELLVRTEGGRLYSNPLAGSAKRQGNAELDFQVSNALLQSGKDGYEHSLVIQDIERVLAPLCRALDVPPQPTLLSTAAMWHLSTRIEGELADPAMTALQLACRLHPTPAVCGYPTRLARKLIELVEPFERGMFSGMVGWCDGEGNGEWAVTIRCGRIQDKRIQLFAGAGIVADSCPESEWAETQAKLQTMLNAVGVTLPPAATTMTTTTVASAAANAVHTQRSEELA</sequence>
<accession>A0A1I4RDP9</accession>
<dbReference type="SUPFAM" id="SSF56322">
    <property type="entry name" value="ADC synthase"/>
    <property type="match status" value="1"/>
</dbReference>
<evidence type="ECO:0000256" key="4">
    <source>
        <dbReference type="ARBA" id="ARBA00023235"/>
    </source>
</evidence>
<dbReference type="PANTHER" id="PTHR42839">
    <property type="entry name" value="ISOCHORISMATE SYNTHASE ENTC"/>
    <property type="match status" value="1"/>
</dbReference>
<comment type="similarity">
    <text evidence="2">Belongs to the isochorismate synthase family.</text>
</comment>
<organism evidence="7 8">
    <name type="scientific">Rugamonas rubra</name>
    <dbReference type="NCBI Taxonomy" id="758825"/>
    <lineage>
        <taxon>Bacteria</taxon>
        <taxon>Pseudomonadati</taxon>
        <taxon>Pseudomonadota</taxon>
        <taxon>Betaproteobacteria</taxon>
        <taxon>Burkholderiales</taxon>
        <taxon>Oxalobacteraceae</taxon>
        <taxon>Telluria group</taxon>
        <taxon>Rugamonas</taxon>
    </lineage>
</organism>
<dbReference type="InterPro" id="IPR005801">
    <property type="entry name" value="ADC_synthase"/>
</dbReference>
<dbReference type="InterPro" id="IPR004561">
    <property type="entry name" value="IsoChor_synthase"/>
</dbReference>
<dbReference type="AlphaFoldDB" id="A0A1I4RDP9"/>
<dbReference type="EC" id="5.4.4.2" evidence="3"/>
<dbReference type="PANTHER" id="PTHR42839:SF2">
    <property type="entry name" value="ISOCHORISMATE SYNTHASE ENTC"/>
    <property type="match status" value="1"/>
</dbReference>
<dbReference type="InterPro" id="IPR015890">
    <property type="entry name" value="Chorismate_C"/>
</dbReference>
<comment type="catalytic activity">
    <reaction evidence="1">
        <text>chorismate = isochorismate</text>
        <dbReference type="Rhea" id="RHEA:18985"/>
        <dbReference type="ChEBI" id="CHEBI:29748"/>
        <dbReference type="ChEBI" id="CHEBI:29780"/>
        <dbReference type="EC" id="5.4.4.2"/>
    </reaction>
</comment>
<protein>
    <recommendedName>
        <fullName evidence="3">isochorismate synthase</fullName>
        <ecNumber evidence="3">5.4.4.2</ecNumber>
    </recommendedName>
    <alternativeName>
        <fullName evidence="5">Isochorismate mutase</fullName>
    </alternativeName>
</protein>
<dbReference type="NCBIfam" id="TIGR00543">
    <property type="entry name" value="isochor_syn"/>
    <property type="match status" value="1"/>
</dbReference>
<evidence type="ECO:0000256" key="1">
    <source>
        <dbReference type="ARBA" id="ARBA00000799"/>
    </source>
</evidence>